<reference evidence="8 9" key="1">
    <citation type="submission" date="2021-12" db="EMBL/GenBank/DDBJ databases">
        <title>High titer production of polyol ester of fatty acids by Rhodotorula paludigena BS15 towards product separation-free biomass refinery.</title>
        <authorList>
            <person name="Mano J."/>
            <person name="Ono H."/>
            <person name="Tanaka T."/>
            <person name="Naito K."/>
            <person name="Sushida H."/>
            <person name="Ike M."/>
            <person name="Tokuyasu K."/>
            <person name="Kitaoka M."/>
        </authorList>
    </citation>
    <scope>NUCLEOTIDE SEQUENCE [LARGE SCALE GENOMIC DNA]</scope>
    <source>
        <strain evidence="8 9">BS15</strain>
    </source>
</reference>
<evidence type="ECO:0000256" key="2">
    <source>
        <dbReference type="ARBA" id="ARBA00022692"/>
    </source>
</evidence>
<dbReference type="GO" id="GO:0006123">
    <property type="term" value="P:mitochondrial electron transport, cytochrome c to oxygen"/>
    <property type="evidence" value="ECO:0007669"/>
    <property type="project" value="TreeGrafter"/>
</dbReference>
<keyword evidence="4 7" id="KW-1133">Transmembrane helix</keyword>
<keyword evidence="3" id="KW-0999">Mitochondrion inner membrane</keyword>
<evidence type="ECO:0000313" key="8">
    <source>
        <dbReference type="EMBL" id="GJN89230.1"/>
    </source>
</evidence>
<name>A0AAV5GHE7_9BASI</name>
<sequence>MAIAPIQGALRRSALLHVGIGISSGLLGGYTFWYGHHMRNVRIRDQWYLDQQASAEHAK</sequence>
<feature type="transmembrane region" description="Helical" evidence="7">
    <location>
        <begin position="14"/>
        <end position="34"/>
    </location>
</feature>
<evidence type="ECO:0000256" key="6">
    <source>
        <dbReference type="ARBA" id="ARBA00023136"/>
    </source>
</evidence>
<evidence type="ECO:0000256" key="5">
    <source>
        <dbReference type="ARBA" id="ARBA00023128"/>
    </source>
</evidence>
<accession>A0AAV5GHE7</accession>
<proteinExistence type="predicted"/>
<gene>
    <name evidence="8" type="ORF">Rhopal_002209-T1</name>
</gene>
<protein>
    <recommendedName>
        <fullName evidence="10">Cytochrome c oxidase polypeptide VIIA</fullName>
    </recommendedName>
</protein>
<dbReference type="PANTHER" id="PTHR28264:SF1">
    <property type="entry name" value="CYTOCHROME C OXIDASE SUBUNIT 6C"/>
    <property type="match status" value="1"/>
</dbReference>
<dbReference type="CDD" id="cd22888">
    <property type="entry name" value="CcO_VIIa_fungal"/>
    <property type="match status" value="1"/>
</dbReference>
<evidence type="ECO:0008006" key="10">
    <source>
        <dbReference type="Google" id="ProtNLM"/>
    </source>
</evidence>
<keyword evidence="9" id="KW-1185">Reference proteome</keyword>
<dbReference type="GO" id="GO:0004129">
    <property type="term" value="F:cytochrome-c oxidase activity"/>
    <property type="evidence" value="ECO:0007669"/>
    <property type="project" value="TreeGrafter"/>
</dbReference>
<keyword evidence="5" id="KW-0496">Mitochondrion</keyword>
<keyword evidence="6 7" id="KW-0472">Membrane</keyword>
<evidence type="ECO:0000256" key="1">
    <source>
        <dbReference type="ARBA" id="ARBA00004273"/>
    </source>
</evidence>
<evidence type="ECO:0000313" key="9">
    <source>
        <dbReference type="Proteomes" id="UP001342314"/>
    </source>
</evidence>
<organism evidence="8 9">
    <name type="scientific">Rhodotorula paludigena</name>
    <dbReference type="NCBI Taxonomy" id="86838"/>
    <lineage>
        <taxon>Eukaryota</taxon>
        <taxon>Fungi</taxon>
        <taxon>Dikarya</taxon>
        <taxon>Basidiomycota</taxon>
        <taxon>Pucciniomycotina</taxon>
        <taxon>Microbotryomycetes</taxon>
        <taxon>Sporidiobolales</taxon>
        <taxon>Sporidiobolaceae</taxon>
        <taxon>Rhodotorula</taxon>
    </lineage>
</organism>
<dbReference type="Proteomes" id="UP001342314">
    <property type="component" value="Unassembled WGS sequence"/>
</dbReference>
<keyword evidence="2 7" id="KW-0812">Transmembrane</keyword>
<comment type="caution">
    <text evidence="8">The sequence shown here is derived from an EMBL/GenBank/DDBJ whole genome shotgun (WGS) entry which is preliminary data.</text>
</comment>
<dbReference type="GO" id="GO:0005743">
    <property type="term" value="C:mitochondrial inner membrane"/>
    <property type="evidence" value="ECO:0007669"/>
    <property type="project" value="UniProtKB-SubCell"/>
</dbReference>
<comment type="subcellular location">
    <subcellularLocation>
        <location evidence="1">Mitochondrion inner membrane</location>
    </subcellularLocation>
</comment>
<dbReference type="EMBL" id="BQKY01000004">
    <property type="protein sequence ID" value="GJN89230.1"/>
    <property type="molecule type" value="Genomic_DNA"/>
</dbReference>
<evidence type="ECO:0000256" key="3">
    <source>
        <dbReference type="ARBA" id="ARBA00022792"/>
    </source>
</evidence>
<evidence type="ECO:0000256" key="4">
    <source>
        <dbReference type="ARBA" id="ARBA00022989"/>
    </source>
</evidence>
<evidence type="ECO:0000256" key="7">
    <source>
        <dbReference type="SAM" id="Phobius"/>
    </source>
</evidence>
<dbReference type="AlphaFoldDB" id="A0AAV5GHE7"/>
<dbReference type="PANTHER" id="PTHR28264">
    <property type="entry name" value="CYTOCHROME C OXIDASE SUBUNIT 7A"/>
    <property type="match status" value="1"/>
</dbReference>